<comment type="caution">
    <text evidence="11">The sequence shown here is derived from an EMBL/GenBank/DDBJ whole genome shotgun (WGS) entry which is preliminary data.</text>
</comment>
<dbReference type="AlphaFoldDB" id="A0A507AEQ9"/>
<dbReference type="PRINTS" id="PR00171">
    <property type="entry name" value="SUGRTRNSPORT"/>
</dbReference>
<dbReference type="InterPro" id="IPR005828">
    <property type="entry name" value="MFS_sugar_transport-like"/>
</dbReference>
<evidence type="ECO:0000256" key="8">
    <source>
        <dbReference type="SAM" id="MobiDB-lite"/>
    </source>
</evidence>
<evidence type="ECO:0000256" key="6">
    <source>
        <dbReference type="ARBA" id="ARBA00023136"/>
    </source>
</evidence>
<reference evidence="11 12" key="1">
    <citation type="submission" date="2019-06" db="EMBL/GenBank/DDBJ databases">
        <title>Draft genome sequence of the filamentous fungus Phialemoniopsis curvata isolated from diesel fuel.</title>
        <authorList>
            <person name="Varaljay V.A."/>
            <person name="Lyon W.J."/>
            <person name="Crouch A.L."/>
            <person name="Drake C.E."/>
            <person name="Hollomon J.M."/>
            <person name="Nadeau L.J."/>
            <person name="Nunn H.S."/>
            <person name="Stevenson B.S."/>
            <person name="Bojanowski C.L."/>
            <person name="Crookes-Goodson W.J."/>
        </authorList>
    </citation>
    <scope>NUCLEOTIDE SEQUENCE [LARGE SCALE GENOMIC DNA]</scope>
    <source>
        <strain evidence="11 12">D216</strain>
    </source>
</reference>
<keyword evidence="4 9" id="KW-0812">Transmembrane</keyword>
<dbReference type="NCBIfam" id="TIGR00879">
    <property type="entry name" value="SP"/>
    <property type="match status" value="1"/>
</dbReference>
<dbReference type="PANTHER" id="PTHR48022:SF11">
    <property type="entry name" value="MONOSACCHARIDE TRANSPORTER (HXT8), PUTATIVE (AFU_ORTHOLOGUE AFUA_2G08120)-RELATED"/>
    <property type="match status" value="1"/>
</dbReference>
<proteinExistence type="inferred from homology"/>
<feature type="transmembrane region" description="Helical" evidence="9">
    <location>
        <begin position="435"/>
        <end position="457"/>
    </location>
</feature>
<feature type="transmembrane region" description="Helical" evidence="9">
    <location>
        <begin position="463"/>
        <end position="484"/>
    </location>
</feature>
<dbReference type="InterPro" id="IPR036259">
    <property type="entry name" value="MFS_trans_sf"/>
</dbReference>
<dbReference type="Gene3D" id="1.20.1250.20">
    <property type="entry name" value="MFS general substrate transporter like domains"/>
    <property type="match status" value="1"/>
</dbReference>
<dbReference type="InParanoid" id="A0A507AEQ9"/>
<evidence type="ECO:0000256" key="3">
    <source>
        <dbReference type="ARBA" id="ARBA00022448"/>
    </source>
</evidence>
<dbReference type="InterPro" id="IPR003663">
    <property type="entry name" value="Sugar/inositol_transpt"/>
</dbReference>
<evidence type="ECO:0000256" key="7">
    <source>
        <dbReference type="RuleBase" id="RU003346"/>
    </source>
</evidence>
<comment type="subcellular location">
    <subcellularLocation>
        <location evidence="1">Membrane</location>
        <topology evidence="1">Multi-pass membrane protein</topology>
    </subcellularLocation>
</comment>
<feature type="transmembrane region" description="Helical" evidence="9">
    <location>
        <begin position="334"/>
        <end position="353"/>
    </location>
</feature>
<dbReference type="InterPro" id="IPR050360">
    <property type="entry name" value="MFS_Sugar_Transporters"/>
</dbReference>
<dbReference type="OrthoDB" id="6612291at2759"/>
<dbReference type="GO" id="GO:0005351">
    <property type="term" value="F:carbohydrate:proton symporter activity"/>
    <property type="evidence" value="ECO:0007669"/>
    <property type="project" value="TreeGrafter"/>
</dbReference>
<dbReference type="PROSITE" id="PS50850">
    <property type="entry name" value="MFS"/>
    <property type="match status" value="1"/>
</dbReference>
<comment type="similarity">
    <text evidence="2 7">Belongs to the major facilitator superfamily. Sugar transporter (TC 2.A.1.1) family.</text>
</comment>
<feature type="domain" description="Major facilitator superfamily (MFS) profile" evidence="10">
    <location>
        <begin position="48"/>
        <end position="488"/>
    </location>
</feature>
<feature type="transmembrane region" description="Helical" evidence="9">
    <location>
        <begin position="365"/>
        <end position="388"/>
    </location>
</feature>
<organism evidence="11 12">
    <name type="scientific">Thyridium curvatum</name>
    <dbReference type="NCBI Taxonomy" id="1093900"/>
    <lineage>
        <taxon>Eukaryota</taxon>
        <taxon>Fungi</taxon>
        <taxon>Dikarya</taxon>
        <taxon>Ascomycota</taxon>
        <taxon>Pezizomycotina</taxon>
        <taxon>Sordariomycetes</taxon>
        <taxon>Sordariomycetidae</taxon>
        <taxon>Thyridiales</taxon>
        <taxon>Thyridiaceae</taxon>
        <taxon>Thyridium</taxon>
    </lineage>
</organism>
<feature type="transmembrane region" description="Helical" evidence="9">
    <location>
        <begin position="119"/>
        <end position="138"/>
    </location>
</feature>
<dbReference type="GO" id="GO:0016020">
    <property type="term" value="C:membrane"/>
    <property type="evidence" value="ECO:0007669"/>
    <property type="project" value="UniProtKB-SubCell"/>
</dbReference>
<dbReference type="RefSeq" id="XP_030989546.1">
    <property type="nucleotide sequence ID" value="XM_031133149.1"/>
</dbReference>
<evidence type="ECO:0000256" key="1">
    <source>
        <dbReference type="ARBA" id="ARBA00004141"/>
    </source>
</evidence>
<dbReference type="EMBL" id="SKBQ01000085">
    <property type="protein sequence ID" value="TPX07835.1"/>
    <property type="molecule type" value="Genomic_DNA"/>
</dbReference>
<keyword evidence="5 9" id="KW-1133">Transmembrane helix</keyword>
<dbReference type="Pfam" id="PF00083">
    <property type="entry name" value="Sugar_tr"/>
    <property type="match status" value="1"/>
</dbReference>
<evidence type="ECO:0000256" key="5">
    <source>
        <dbReference type="ARBA" id="ARBA00022989"/>
    </source>
</evidence>
<keyword evidence="12" id="KW-1185">Reference proteome</keyword>
<dbReference type="Proteomes" id="UP000319257">
    <property type="component" value="Unassembled WGS sequence"/>
</dbReference>
<feature type="transmembrane region" description="Helical" evidence="9">
    <location>
        <begin position="144"/>
        <end position="164"/>
    </location>
</feature>
<accession>A0A507AEQ9</accession>
<feature type="transmembrane region" description="Helical" evidence="9">
    <location>
        <begin position="176"/>
        <end position="201"/>
    </location>
</feature>
<protein>
    <recommendedName>
        <fullName evidence="10">Major facilitator superfamily (MFS) profile domain-containing protein</fullName>
    </recommendedName>
</protein>
<evidence type="ECO:0000313" key="12">
    <source>
        <dbReference type="Proteomes" id="UP000319257"/>
    </source>
</evidence>
<feature type="region of interest" description="Disordered" evidence="8">
    <location>
        <begin position="507"/>
        <end position="531"/>
    </location>
</feature>
<feature type="transmembrane region" description="Helical" evidence="9">
    <location>
        <begin position="400"/>
        <end position="423"/>
    </location>
</feature>
<dbReference type="InterPro" id="IPR020846">
    <property type="entry name" value="MFS_dom"/>
</dbReference>
<evidence type="ECO:0000256" key="2">
    <source>
        <dbReference type="ARBA" id="ARBA00010992"/>
    </source>
</evidence>
<keyword evidence="6 9" id="KW-0472">Membrane</keyword>
<dbReference type="PANTHER" id="PTHR48022">
    <property type="entry name" value="PLASTIDIC GLUCOSE TRANSPORTER 4"/>
    <property type="match status" value="1"/>
</dbReference>
<sequence>MGSKLPLKISLSTDRLAVSGITTSDHDIRNSRSATQQAHILYIKSFHERDCAIMGLFGTRGESISAYNLMPSFLTYFGLDTAVNAPQLFGAINGLFQGGGLFGTLMAGVTGDKLGRCKAMFVACLFAITGGALQAGSVHIAMFLVARFVAGLGIGGLVMLVPLWQSEVAPPHSRGLLVGLHGVSILIGYASSAWVGFAFYFVNAGGSQWRPPLAIQCIFPLILACGLYLIPESPRWLIENDRIEQAQLILKKIHQKANNADSQEFVRREFNQIHSQLAFERTLPSSWSSIFTIPHYRKRAIIGFSTLLAGQLTGTMVINNYGPGLYKSLGHSDSASLALAAGWLTEGIVVNFLNALMLDYFGRKWLMTVGMAGCAVALLGVSILIAVYGGTTNKAGNSAAIFFLYLHLTFYGGCMDASTYVYGSEIWPTHLRAKGFAISCAGLFIGSLCLLEAAPTAFQTIGWRFYLIMMSFSIIFSVLFALYWPETKGLTLEEIAAKFGDELAISEGEGEKADETTSTVTNSKDGEKTPI</sequence>
<feature type="transmembrane region" description="Helical" evidence="9">
    <location>
        <begin position="213"/>
        <end position="230"/>
    </location>
</feature>
<name>A0A507AEQ9_9PEZI</name>
<dbReference type="GeneID" id="41977969"/>
<evidence type="ECO:0000256" key="4">
    <source>
        <dbReference type="ARBA" id="ARBA00022692"/>
    </source>
</evidence>
<evidence type="ECO:0000259" key="10">
    <source>
        <dbReference type="PROSITE" id="PS50850"/>
    </source>
</evidence>
<gene>
    <name evidence="11" type="ORF">E0L32_010522</name>
</gene>
<evidence type="ECO:0000256" key="9">
    <source>
        <dbReference type="SAM" id="Phobius"/>
    </source>
</evidence>
<evidence type="ECO:0000313" key="11">
    <source>
        <dbReference type="EMBL" id="TPX07835.1"/>
    </source>
</evidence>
<feature type="transmembrane region" description="Helical" evidence="9">
    <location>
        <begin position="300"/>
        <end position="322"/>
    </location>
</feature>
<dbReference type="SUPFAM" id="SSF103473">
    <property type="entry name" value="MFS general substrate transporter"/>
    <property type="match status" value="1"/>
</dbReference>
<keyword evidence="3 7" id="KW-0813">Transport</keyword>